<dbReference type="InterPro" id="IPR010559">
    <property type="entry name" value="Sig_transdc_His_kin_internal"/>
</dbReference>
<evidence type="ECO:0000256" key="1">
    <source>
        <dbReference type="ARBA" id="ARBA00000085"/>
    </source>
</evidence>
<keyword evidence="7" id="KW-0547">Nucleotide-binding</keyword>
<evidence type="ECO:0000256" key="12">
    <source>
        <dbReference type="SAM" id="Phobius"/>
    </source>
</evidence>
<dbReference type="RefSeq" id="WP_171644051.1">
    <property type="nucleotide sequence ID" value="NZ_WHOA01000099.1"/>
</dbReference>
<comment type="catalytic activity">
    <reaction evidence="1">
        <text>ATP + protein L-histidine = ADP + protein N-phospho-L-histidine.</text>
        <dbReference type="EC" id="2.7.13.3"/>
    </reaction>
</comment>
<accession>A0ABX1XXW7</accession>
<dbReference type="SUPFAM" id="SSF55874">
    <property type="entry name" value="ATPase domain of HSP90 chaperone/DNA topoisomerase II/histidine kinase"/>
    <property type="match status" value="1"/>
</dbReference>
<dbReference type="SMART" id="SM00304">
    <property type="entry name" value="HAMP"/>
    <property type="match status" value="1"/>
</dbReference>
<evidence type="ECO:0000256" key="8">
    <source>
        <dbReference type="ARBA" id="ARBA00022777"/>
    </source>
</evidence>
<organism evidence="15 16">
    <name type="scientific">Paenibacillus phytorum</name>
    <dbReference type="NCBI Taxonomy" id="2654977"/>
    <lineage>
        <taxon>Bacteria</taxon>
        <taxon>Bacillati</taxon>
        <taxon>Bacillota</taxon>
        <taxon>Bacilli</taxon>
        <taxon>Bacillales</taxon>
        <taxon>Paenibacillaceae</taxon>
        <taxon>Paenibacillus</taxon>
    </lineage>
</organism>
<evidence type="ECO:0000256" key="7">
    <source>
        <dbReference type="ARBA" id="ARBA00022741"/>
    </source>
</evidence>
<keyword evidence="6" id="KW-0808">Transferase</keyword>
<sequence length="568" mass="65239">MKRAIFGLFNRLRFNQKLFLSYLTVIIIPILVLGLYAYNQSKQMLNYQAFQGIDKNVSTISESINNSIERYNHTIRSIVFNKTFQKIVANDYLDLVNLSGDLNNYLSPYFIMMMNLDKEIEKITFYTQSNVPEYGDSVVSYKRVENEPWYTETVQGSENLWFYDKGLFVTAKFPKFFAERYTNIVYMRINDKSFFRSVTDMSKDYAIVIADAQNRIIYANQSAKMTSTLDSREMMELSEGRLRIGSTEMFLVKKTVPQTNWTMYCFVPAEQVSPNAGTIINATLIVILACIVSLLVIISIFSKTMIRRIFRLNAMMKRVEMGELNLRVQSSSRDEIGELTNRFGNMLIRLNELIEESFRSKIVQKEAEMKALQWQINPHFLYNTLSFINWKALRSDAHDISHVVTSMSKFYRTALNRGNNIISVRDELENIKSYVEIIQVMGEYSFDVVYEIDAAVYEYSTINLILQPLAENAIKHGVNQKTSGRGLLQVSARLGHSTIEFAIEDNGPGMPQETIDTILTMQSVGYGLNNVNERLQLRFGAEYGIGIQSRIGHGTVMTVVIPQYMNAS</sequence>
<evidence type="ECO:0000256" key="5">
    <source>
        <dbReference type="ARBA" id="ARBA00022553"/>
    </source>
</evidence>
<dbReference type="Pfam" id="PF00672">
    <property type="entry name" value="HAMP"/>
    <property type="match status" value="1"/>
</dbReference>
<evidence type="ECO:0000256" key="6">
    <source>
        <dbReference type="ARBA" id="ARBA00022679"/>
    </source>
</evidence>
<keyword evidence="12" id="KW-0812">Transmembrane</keyword>
<dbReference type="EC" id="2.7.13.3" evidence="3"/>
<evidence type="ECO:0000256" key="11">
    <source>
        <dbReference type="ARBA" id="ARBA00023136"/>
    </source>
</evidence>
<evidence type="ECO:0000256" key="4">
    <source>
        <dbReference type="ARBA" id="ARBA00022475"/>
    </source>
</evidence>
<evidence type="ECO:0000256" key="2">
    <source>
        <dbReference type="ARBA" id="ARBA00004651"/>
    </source>
</evidence>
<dbReference type="PANTHER" id="PTHR34220:SF7">
    <property type="entry name" value="SENSOR HISTIDINE KINASE YPDA"/>
    <property type="match status" value="1"/>
</dbReference>
<evidence type="ECO:0000259" key="13">
    <source>
        <dbReference type="PROSITE" id="PS50109"/>
    </source>
</evidence>
<dbReference type="InterPro" id="IPR004358">
    <property type="entry name" value="Sig_transdc_His_kin-like_C"/>
</dbReference>
<keyword evidence="11 12" id="KW-0472">Membrane</keyword>
<dbReference type="InterPro" id="IPR050640">
    <property type="entry name" value="Bact_2-comp_sensor_kinase"/>
</dbReference>
<comment type="caution">
    <text evidence="15">The sequence shown here is derived from an EMBL/GenBank/DDBJ whole genome shotgun (WGS) entry which is preliminary data.</text>
</comment>
<gene>
    <name evidence="15" type="ORF">GC098_15275</name>
</gene>
<keyword evidence="9" id="KW-0067">ATP-binding</keyword>
<dbReference type="PANTHER" id="PTHR34220">
    <property type="entry name" value="SENSOR HISTIDINE KINASE YPDA"/>
    <property type="match status" value="1"/>
</dbReference>
<dbReference type="Pfam" id="PF06580">
    <property type="entry name" value="His_kinase"/>
    <property type="match status" value="1"/>
</dbReference>
<evidence type="ECO:0000256" key="9">
    <source>
        <dbReference type="ARBA" id="ARBA00022840"/>
    </source>
</evidence>
<dbReference type="InterPro" id="IPR003594">
    <property type="entry name" value="HATPase_dom"/>
</dbReference>
<evidence type="ECO:0000313" key="15">
    <source>
        <dbReference type="EMBL" id="NOU72766.1"/>
    </source>
</evidence>
<evidence type="ECO:0000313" key="16">
    <source>
        <dbReference type="Proteomes" id="UP000616779"/>
    </source>
</evidence>
<keyword evidence="4" id="KW-1003">Cell membrane</keyword>
<keyword evidence="12" id="KW-1133">Transmembrane helix</keyword>
<dbReference type="PROSITE" id="PS50109">
    <property type="entry name" value="HIS_KIN"/>
    <property type="match status" value="1"/>
</dbReference>
<dbReference type="SUPFAM" id="SSF158472">
    <property type="entry name" value="HAMP domain-like"/>
    <property type="match status" value="1"/>
</dbReference>
<keyword evidence="16" id="KW-1185">Reference proteome</keyword>
<dbReference type="Pfam" id="PF02518">
    <property type="entry name" value="HATPase_c"/>
    <property type="match status" value="1"/>
</dbReference>
<keyword evidence="8" id="KW-0418">Kinase</keyword>
<feature type="transmembrane region" description="Helical" evidence="12">
    <location>
        <begin position="279"/>
        <end position="301"/>
    </location>
</feature>
<dbReference type="Gene3D" id="6.10.340.10">
    <property type="match status" value="1"/>
</dbReference>
<evidence type="ECO:0000256" key="10">
    <source>
        <dbReference type="ARBA" id="ARBA00023012"/>
    </source>
</evidence>
<dbReference type="InterPro" id="IPR003660">
    <property type="entry name" value="HAMP_dom"/>
</dbReference>
<comment type="subcellular location">
    <subcellularLocation>
        <location evidence="2">Cell membrane</location>
        <topology evidence="2">Multi-pass membrane protein</topology>
    </subcellularLocation>
</comment>
<evidence type="ECO:0000256" key="3">
    <source>
        <dbReference type="ARBA" id="ARBA00012438"/>
    </source>
</evidence>
<reference evidence="15 16" key="1">
    <citation type="submission" date="2019-10" db="EMBL/GenBank/DDBJ databases">
        <title>Description of Paenibacillus terrestris sp. nov.</title>
        <authorList>
            <person name="Carlier A."/>
            <person name="Qi S."/>
        </authorList>
    </citation>
    <scope>NUCLEOTIDE SEQUENCE [LARGE SCALE GENOMIC DNA]</scope>
    <source>
        <strain evidence="15 16">LMG 31458</strain>
    </source>
</reference>
<feature type="transmembrane region" description="Helical" evidence="12">
    <location>
        <begin position="20"/>
        <end position="38"/>
    </location>
</feature>
<name>A0ABX1XXW7_9BACL</name>
<dbReference type="PRINTS" id="PR00344">
    <property type="entry name" value="BCTRLSENSOR"/>
</dbReference>
<dbReference type="PROSITE" id="PS50885">
    <property type="entry name" value="HAMP"/>
    <property type="match status" value="1"/>
</dbReference>
<dbReference type="CDD" id="cd06225">
    <property type="entry name" value="HAMP"/>
    <property type="match status" value="1"/>
</dbReference>
<keyword evidence="10" id="KW-0902">Two-component regulatory system</keyword>
<dbReference type="InterPro" id="IPR036890">
    <property type="entry name" value="HATPase_C_sf"/>
</dbReference>
<dbReference type="InterPro" id="IPR005467">
    <property type="entry name" value="His_kinase_dom"/>
</dbReference>
<feature type="domain" description="HAMP" evidence="14">
    <location>
        <begin position="303"/>
        <end position="355"/>
    </location>
</feature>
<protein>
    <recommendedName>
        <fullName evidence="3">histidine kinase</fullName>
        <ecNumber evidence="3">2.7.13.3</ecNumber>
    </recommendedName>
</protein>
<proteinExistence type="predicted"/>
<feature type="domain" description="Histidine kinase" evidence="13">
    <location>
        <begin position="465"/>
        <end position="565"/>
    </location>
</feature>
<dbReference type="EMBL" id="WHOA01000099">
    <property type="protein sequence ID" value="NOU72766.1"/>
    <property type="molecule type" value="Genomic_DNA"/>
</dbReference>
<dbReference type="SMART" id="SM00387">
    <property type="entry name" value="HATPase_c"/>
    <property type="match status" value="1"/>
</dbReference>
<dbReference type="Proteomes" id="UP000616779">
    <property type="component" value="Unassembled WGS sequence"/>
</dbReference>
<evidence type="ECO:0000259" key="14">
    <source>
        <dbReference type="PROSITE" id="PS50885"/>
    </source>
</evidence>
<keyword evidence="5" id="KW-0597">Phosphoprotein</keyword>
<dbReference type="Gene3D" id="3.30.565.10">
    <property type="entry name" value="Histidine kinase-like ATPase, C-terminal domain"/>
    <property type="match status" value="1"/>
</dbReference>